<dbReference type="PANTHER" id="PTHR43566">
    <property type="entry name" value="CONSERVED PROTEIN"/>
    <property type="match status" value="1"/>
</dbReference>
<protein>
    <recommendedName>
        <fullName evidence="2">DUF4143 domain-containing protein</fullName>
    </recommendedName>
</protein>
<feature type="region of interest" description="Disordered" evidence="1">
    <location>
        <begin position="90"/>
        <end position="113"/>
    </location>
</feature>
<gene>
    <name evidence="3" type="ORF">BKD89_02560</name>
</gene>
<evidence type="ECO:0000313" key="3">
    <source>
        <dbReference type="EMBL" id="AYQ54690.1"/>
    </source>
</evidence>
<feature type="domain" description="DUF4143" evidence="2">
    <location>
        <begin position="252"/>
        <end position="377"/>
    </location>
</feature>
<reference evidence="3 4" key="1">
    <citation type="submission" date="2016-10" db="EMBL/GenBank/DDBJ databases">
        <title>Complete genome of the TMA-utilizing, human hosted archaeon Methanomethylophilus alvus Gen. nov, sp. nov., strain Mx-05, derived from a pure culture.</title>
        <authorList>
            <person name="Brugere J.-F."/>
            <person name="Ben Hania W."/>
            <person name="Chaudhary P.P."/>
            <person name="Gaci N."/>
            <person name="Borrel G."/>
            <person name="Cao Van Tuat L."/>
            <person name="Fardeau M.-L."/>
            <person name="Harris H.M.B."/>
            <person name="O'Toole P.W."/>
            <person name="Ollivier B."/>
        </authorList>
    </citation>
    <scope>NUCLEOTIDE SEQUENCE [LARGE SCALE GENOMIC DNA]</scope>
    <source>
        <strain evidence="3 4">Mx-05</strain>
    </source>
</reference>
<organism evidence="3 4">
    <name type="scientific">Methanomethylophilus alvi</name>
    <dbReference type="NCBI Taxonomy" id="1291540"/>
    <lineage>
        <taxon>Archaea</taxon>
        <taxon>Methanobacteriati</taxon>
        <taxon>Thermoplasmatota</taxon>
        <taxon>Thermoplasmata</taxon>
        <taxon>Methanomassiliicoccales</taxon>
        <taxon>Methanomethylophilaceae</taxon>
        <taxon>Methanomethylophilus</taxon>
    </lineage>
</organism>
<dbReference type="AlphaFoldDB" id="A0A3G3IFU8"/>
<dbReference type="EMBL" id="CP017686">
    <property type="protein sequence ID" value="AYQ54690.1"/>
    <property type="molecule type" value="Genomic_DNA"/>
</dbReference>
<dbReference type="PANTHER" id="PTHR43566:SF2">
    <property type="entry name" value="DUF4143 DOMAIN-CONTAINING PROTEIN"/>
    <property type="match status" value="1"/>
</dbReference>
<dbReference type="Proteomes" id="UP000273278">
    <property type="component" value="Chromosome"/>
</dbReference>
<name>A0A3G3IFU8_9ARCH</name>
<proteinExistence type="predicted"/>
<sequence>MVVRPEGYRSRLVDGMVEESLRSFGGVVIEGPRGCGKTWTGLAHSDGHSISKDADICWPRAMDMQTVSSGPHPIDAYQDVAGTEAIAGSERDTPLENGGPISTSSSVQTSRSLIEKSNGRMMGIRMRPMSLYESGDSDGSVSLRTIMSGGSMEFVQNPVSLERLVDLIIGGGWPGCIGLSSEDRVGFVRSYLECSVHDASVFGGMRRKESNVRSVLKALARSECIPSPVTKVCRDTCVPFERYGPLILPGRTIGSESAVSYDTAIDYLCVFRDMFLTDDQPAFDPEMRSSIKVGKTAKRHLADPSLTAAALGAGKDRLMNDLVTTEYLLEALCERDLRIYADTMGAGLFHYRDDSGREVDAIVELPDGRWGAFEIKLGANQIEDAAKNLLDFRKSLEKHGASRIPDVLCVICGLTEYSYLRNDGVYVVAVTVLGP</sequence>
<dbReference type="Pfam" id="PF13635">
    <property type="entry name" value="DUF4143"/>
    <property type="match status" value="1"/>
</dbReference>
<evidence type="ECO:0000313" key="4">
    <source>
        <dbReference type="Proteomes" id="UP000273278"/>
    </source>
</evidence>
<evidence type="ECO:0000256" key="1">
    <source>
        <dbReference type="SAM" id="MobiDB-lite"/>
    </source>
</evidence>
<dbReference type="InterPro" id="IPR025420">
    <property type="entry name" value="DUF4143"/>
</dbReference>
<accession>A0A3G3IFU8</accession>
<feature type="compositionally biased region" description="Low complexity" evidence="1">
    <location>
        <begin position="102"/>
        <end position="112"/>
    </location>
</feature>
<evidence type="ECO:0000259" key="2">
    <source>
        <dbReference type="Pfam" id="PF13635"/>
    </source>
</evidence>